<name>A0ABT0BZF8_9BACT</name>
<keyword evidence="2" id="KW-0012">Acyltransferase</keyword>
<keyword evidence="1" id="KW-0808">Transferase</keyword>
<evidence type="ECO:0000256" key="2">
    <source>
        <dbReference type="ARBA" id="ARBA00023315"/>
    </source>
</evidence>
<dbReference type="PANTHER" id="PTHR42919:SF8">
    <property type="entry name" value="N-ALPHA-ACETYLTRANSFERASE 50"/>
    <property type="match status" value="1"/>
</dbReference>
<evidence type="ECO:0000313" key="5">
    <source>
        <dbReference type="Proteomes" id="UP001165444"/>
    </source>
</evidence>
<sequence length="180" mass="20299">MNRDAYYDESVPKIKLQEEKPSFIIRSLQVNETSLLRDFLYEAIFVPEGMNAPPRNVVDLPELQVYIQDFGSRIGDYALVAESFGRVLGAVWVRLMNDYGHVDDQTPSLAISLYAAYRGKGIGTALLQAVLGLLYSEGYKKVSLSVQKANPAARLYERLGFKTVRETDEEYVMVCFTSQP</sequence>
<dbReference type="CDD" id="cd04301">
    <property type="entry name" value="NAT_SF"/>
    <property type="match status" value="1"/>
</dbReference>
<evidence type="ECO:0000256" key="1">
    <source>
        <dbReference type="ARBA" id="ARBA00022679"/>
    </source>
</evidence>
<dbReference type="InterPro" id="IPR000182">
    <property type="entry name" value="GNAT_dom"/>
</dbReference>
<dbReference type="InterPro" id="IPR016181">
    <property type="entry name" value="Acyl_CoA_acyltransferase"/>
</dbReference>
<dbReference type="Gene3D" id="3.40.630.30">
    <property type="match status" value="1"/>
</dbReference>
<gene>
    <name evidence="4" type="ORF">MUN53_05910</name>
</gene>
<comment type="caution">
    <text evidence="4">The sequence shown here is derived from an EMBL/GenBank/DDBJ whole genome shotgun (WGS) entry which is preliminary data.</text>
</comment>
<protein>
    <submittedName>
        <fullName evidence="4">GNAT family N-acetyltransferase</fullName>
    </submittedName>
</protein>
<feature type="domain" description="N-acetyltransferase" evidence="3">
    <location>
        <begin position="23"/>
        <end position="178"/>
    </location>
</feature>
<reference evidence="4 5" key="1">
    <citation type="submission" date="2022-03" db="EMBL/GenBank/DDBJ databases">
        <title>Parabacteroides sp. nov. isolated from swine feces.</title>
        <authorList>
            <person name="Bak J.E."/>
        </authorList>
    </citation>
    <scope>NUCLEOTIDE SEQUENCE [LARGE SCALE GENOMIC DNA]</scope>
    <source>
        <strain evidence="4 5">AGMB00274</strain>
    </source>
</reference>
<dbReference type="PROSITE" id="PS51186">
    <property type="entry name" value="GNAT"/>
    <property type="match status" value="1"/>
</dbReference>
<keyword evidence="5" id="KW-1185">Reference proteome</keyword>
<dbReference type="SUPFAM" id="SSF55729">
    <property type="entry name" value="Acyl-CoA N-acyltransferases (Nat)"/>
    <property type="match status" value="1"/>
</dbReference>
<accession>A0ABT0BZF8</accession>
<dbReference type="Proteomes" id="UP001165444">
    <property type="component" value="Unassembled WGS sequence"/>
</dbReference>
<dbReference type="PANTHER" id="PTHR42919">
    <property type="entry name" value="N-ALPHA-ACETYLTRANSFERASE"/>
    <property type="match status" value="1"/>
</dbReference>
<dbReference type="InterPro" id="IPR051556">
    <property type="entry name" value="N-term/lysine_N-AcTrnsfr"/>
</dbReference>
<evidence type="ECO:0000259" key="3">
    <source>
        <dbReference type="PROSITE" id="PS51186"/>
    </source>
</evidence>
<proteinExistence type="predicted"/>
<dbReference type="RefSeq" id="WP_243323878.1">
    <property type="nucleotide sequence ID" value="NZ_JAKZMM010000011.1"/>
</dbReference>
<organism evidence="4 5">
    <name type="scientific">Parabacteroides faecalis</name>
    <dbReference type="NCBI Taxonomy" id="2924040"/>
    <lineage>
        <taxon>Bacteria</taxon>
        <taxon>Pseudomonadati</taxon>
        <taxon>Bacteroidota</taxon>
        <taxon>Bacteroidia</taxon>
        <taxon>Bacteroidales</taxon>
        <taxon>Tannerellaceae</taxon>
        <taxon>Parabacteroides</taxon>
    </lineage>
</organism>
<dbReference type="EMBL" id="JAKZMM010000011">
    <property type="protein sequence ID" value="MCJ2380152.1"/>
    <property type="molecule type" value="Genomic_DNA"/>
</dbReference>
<dbReference type="Pfam" id="PF00583">
    <property type="entry name" value="Acetyltransf_1"/>
    <property type="match status" value="1"/>
</dbReference>
<evidence type="ECO:0000313" key="4">
    <source>
        <dbReference type="EMBL" id="MCJ2380152.1"/>
    </source>
</evidence>